<evidence type="ECO:0000256" key="2">
    <source>
        <dbReference type="ARBA" id="ARBA00006434"/>
    </source>
</evidence>
<evidence type="ECO:0000256" key="9">
    <source>
        <dbReference type="SAM" id="Phobius"/>
    </source>
</evidence>
<keyword evidence="7 9" id="KW-0472">Membrane</keyword>
<evidence type="ECO:0000313" key="10">
    <source>
        <dbReference type="EMBL" id="KIH76230.1"/>
    </source>
</evidence>
<dbReference type="RefSeq" id="WP_040099732.1">
    <property type="nucleotide sequence ID" value="NZ_JWJD01000004.1"/>
</dbReference>
<accession>A0A0C2HMR9</accession>
<dbReference type="InterPro" id="IPR050277">
    <property type="entry name" value="Sodium:Solute_Symporter"/>
</dbReference>
<dbReference type="GO" id="GO:0022857">
    <property type="term" value="F:transmembrane transporter activity"/>
    <property type="evidence" value="ECO:0007669"/>
    <property type="project" value="InterPro"/>
</dbReference>
<evidence type="ECO:0000256" key="4">
    <source>
        <dbReference type="ARBA" id="ARBA00022475"/>
    </source>
</evidence>
<evidence type="ECO:0000256" key="7">
    <source>
        <dbReference type="ARBA" id="ARBA00023136"/>
    </source>
</evidence>
<dbReference type="Gene3D" id="1.20.1730.10">
    <property type="entry name" value="Sodium/glucose cotransporter"/>
    <property type="match status" value="1"/>
</dbReference>
<gene>
    <name evidence="10" type="ORF">GFER_11400</name>
</gene>
<dbReference type="GO" id="GO:0005886">
    <property type="term" value="C:plasma membrane"/>
    <property type="evidence" value="ECO:0007669"/>
    <property type="project" value="TreeGrafter"/>
</dbReference>
<name>A0A0C2HMR9_9BACT</name>
<comment type="subcellular location">
    <subcellularLocation>
        <location evidence="1">Membrane</location>
        <topology evidence="1">Multi-pass membrane protein</topology>
    </subcellularLocation>
</comment>
<evidence type="ECO:0000256" key="1">
    <source>
        <dbReference type="ARBA" id="ARBA00004141"/>
    </source>
</evidence>
<evidence type="ECO:0000256" key="8">
    <source>
        <dbReference type="RuleBase" id="RU362091"/>
    </source>
</evidence>
<feature type="transmembrane region" description="Helical" evidence="9">
    <location>
        <begin position="345"/>
        <end position="367"/>
    </location>
</feature>
<dbReference type="PANTHER" id="PTHR48086:SF5">
    <property type="entry name" value="NA(+):SOLUTE SYMPORTER (SSF FAMILY)"/>
    <property type="match status" value="1"/>
</dbReference>
<evidence type="ECO:0000256" key="5">
    <source>
        <dbReference type="ARBA" id="ARBA00022692"/>
    </source>
</evidence>
<evidence type="ECO:0000256" key="3">
    <source>
        <dbReference type="ARBA" id="ARBA00022448"/>
    </source>
</evidence>
<keyword evidence="5 9" id="KW-0812">Transmembrane</keyword>
<dbReference type="InterPro" id="IPR038377">
    <property type="entry name" value="Na/Glc_symporter_sf"/>
</dbReference>
<feature type="transmembrane region" description="Helical" evidence="9">
    <location>
        <begin position="184"/>
        <end position="201"/>
    </location>
</feature>
<proteinExistence type="inferred from homology"/>
<evidence type="ECO:0000256" key="6">
    <source>
        <dbReference type="ARBA" id="ARBA00022989"/>
    </source>
</evidence>
<feature type="transmembrane region" description="Helical" evidence="9">
    <location>
        <begin position="379"/>
        <end position="399"/>
    </location>
</feature>
<dbReference type="CDD" id="cd11480">
    <property type="entry name" value="SLC5sbd_u4"/>
    <property type="match status" value="1"/>
</dbReference>
<keyword evidence="3" id="KW-0813">Transport</keyword>
<comment type="caution">
    <text evidence="10">The sequence shown here is derived from an EMBL/GenBank/DDBJ whole genome shotgun (WGS) entry which is preliminary data.</text>
</comment>
<feature type="transmembrane region" description="Helical" evidence="9">
    <location>
        <begin position="159"/>
        <end position="178"/>
    </location>
</feature>
<dbReference type="PROSITE" id="PS50283">
    <property type="entry name" value="NA_SOLUT_SYMP_3"/>
    <property type="match status" value="1"/>
</dbReference>
<feature type="transmembrane region" description="Helical" evidence="9">
    <location>
        <begin position="405"/>
        <end position="429"/>
    </location>
</feature>
<dbReference type="EMBL" id="JWJD01000004">
    <property type="protein sequence ID" value="KIH76230.1"/>
    <property type="molecule type" value="Genomic_DNA"/>
</dbReference>
<feature type="transmembrane region" description="Helical" evidence="9">
    <location>
        <begin position="50"/>
        <end position="71"/>
    </location>
</feature>
<feature type="transmembrane region" description="Helical" evidence="9">
    <location>
        <begin position="119"/>
        <end position="138"/>
    </location>
</feature>
<dbReference type="InterPro" id="IPR001734">
    <property type="entry name" value="Na/solute_symporter"/>
</dbReference>
<dbReference type="PANTHER" id="PTHR48086">
    <property type="entry name" value="SODIUM/PROLINE SYMPORTER-RELATED"/>
    <property type="match status" value="1"/>
</dbReference>
<keyword evidence="4" id="KW-1003">Cell membrane</keyword>
<protein>
    <submittedName>
        <fullName evidence="10">Sodium:solute symporter</fullName>
    </submittedName>
</protein>
<feature type="transmembrane region" description="Helical" evidence="9">
    <location>
        <begin position="78"/>
        <end position="99"/>
    </location>
</feature>
<feature type="transmembrane region" description="Helical" evidence="9">
    <location>
        <begin position="471"/>
        <end position="490"/>
    </location>
</feature>
<comment type="similarity">
    <text evidence="2 8">Belongs to the sodium:solute symporter (SSF) (TC 2.A.21) family.</text>
</comment>
<feature type="transmembrane region" description="Helical" evidence="9">
    <location>
        <begin position="276"/>
        <end position="296"/>
    </location>
</feature>
<sequence length="508" mass="54673">MIFEGFKWSPALILLLTLGAFLVAGLFSRIRGGSEYYPVAGGTTGVVGAGASIASNWMSAASLLGIAGIFYLQGYFALAYVIGWTGGYVLLLILLAGQLRRFGKFTAPEFVEERYASPAARLLSAIIAIIISLIYCVAQYKGIGLIFSWIFGFDYTQSLLLGAAVVMTYIVLAGALGANRNQKFHYTVLILFFIVPLMVIANKMNFFWVVPQFGYGPALHELSGHTRGAFTQPFAHAGVLQWCALAFTLMVGTAGLPHVLSRFYTAPNLRDARWSVLWGIFFIGLLYWSAPAYAIFARIWQARRGIVPDAETARQTADIVVILAGEWIGLPLWLTGIIATAAIAAAFSTVTGLLITGAGAFSYDIYFRLLNPNASQSQCVRVAKGATLVMALVVVLLAVNPPGLIAEITAVAFALAGNTLFPVFVLGIWWDRTNKYGAIAGMLTGIIVTFSAFFLPQMVPALQGILHPTSSALLGVPLVFGVMIGVSLVTPPPPENIRRFLAEKVHAP</sequence>
<organism evidence="10 11">
    <name type="scientific">Geoalkalibacter ferrihydriticus DSM 17813</name>
    <dbReference type="NCBI Taxonomy" id="1121915"/>
    <lineage>
        <taxon>Bacteria</taxon>
        <taxon>Pseudomonadati</taxon>
        <taxon>Thermodesulfobacteriota</taxon>
        <taxon>Desulfuromonadia</taxon>
        <taxon>Desulfuromonadales</taxon>
        <taxon>Geoalkalibacteraceae</taxon>
        <taxon>Geoalkalibacter</taxon>
    </lineage>
</organism>
<feature type="transmembrane region" description="Helical" evidence="9">
    <location>
        <begin position="436"/>
        <end position="459"/>
    </location>
</feature>
<dbReference type="Pfam" id="PF00474">
    <property type="entry name" value="SSF"/>
    <property type="match status" value="1"/>
</dbReference>
<dbReference type="GO" id="GO:0046942">
    <property type="term" value="P:carboxylic acid transport"/>
    <property type="evidence" value="ECO:0007669"/>
    <property type="project" value="UniProtKB-ARBA"/>
</dbReference>
<dbReference type="AlphaFoldDB" id="A0A0C2HMR9"/>
<reference evidence="10 11" key="1">
    <citation type="submission" date="2014-12" db="EMBL/GenBank/DDBJ databases">
        <title>Genomes of Geoalkalibacter ferrihydriticus and Geoalkalibacter subterraneus, two haloalkaliphilic metal-reducing members of the Geobacteraceae.</title>
        <authorList>
            <person name="Badalamenti J.P."/>
            <person name="Torres C.I."/>
            <person name="Krajmalnik-Brown R."/>
            <person name="Bond D.R."/>
        </authorList>
    </citation>
    <scope>NUCLEOTIDE SEQUENCE [LARGE SCALE GENOMIC DNA]</scope>
    <source>
        <strain evidence="10 11">DSM 17813</strain>
    </source>
</reference>
<dbReference type="InterPro" id="IPR018212">
    <property type="entry name" value="Na/solute_symporter_CS"/>
</dbReference>
<evidence type="ECO:0000313" key="11">
    <source>
        <dbReference type="Proteomes" id="UP000035068"/>
    </source>
</evidence>
<dbReference type="PROSITE" id="PS00457">
    <property type="entry name" value="NA_SOLUT_SYMP_2"/>
    <property type="match status" value="1"/>
</dbReference>
<feature type="transmembrane region" description="Helical" evidence="9">
    <location>
        <begin position="234"/>
        <end position="256"/>
    </location>
</feature>
<keyword evidence="6 9" id="KW-1133">Transmembrane helix</keyword>
<dbReference type="Proteomes" id="UP000035068">
    <property type="component" value="Unassembled WGS sequence"/>
</dbReference>
<feature type="transmembrane region" description="Helical" evidence="9">
    <location>
        <begin position="12"/>
        <end position="30"/>
    </location>
</feature>
<keyword evidence="11" id="KW-1185">Reference proteome</keyword>